<dbReference type="Gene3D" id="1.20.1250.20">
    <property type="entry name" value="MFS general substrate transporter like domains"/>
    <property type="match status" value="1"/>
</dbReference>
<keyword evidence="4 6" id="KW-1133">Transmembrane helix</keyword>
<dbReference type="EMBL" id="SYUV01000153">
    <property type="protein sequence ID" value="TKF23166.1"/>
    <property type="molecule type" value="Genomic_DNA"/>
</dbReference>
<feature type="transmembrane region" description="Helical" evidence="6">
    <location>
        <begin position="148"/>
        <end position="169"/>
    </location>
</feature>
<feature type="transmembrane region" description="Helical" evidence="6">
    <location>
        <begin position="259"/>
        <end position="277"/>
    </location>
</feature>
<dbReference type="AlphaFoldDB" id="A0A4U1YRU9"/>
<evidence type="ECO:0000256" key="1">
    <source>
        <dbReference type="ARBA" id="ARBA00004651"/>
    </source>
</evidence>
<feature type="transmembrane region" description="Helical" evidence="6">
    <location>
        <begin position="175"/>
        <end position="193"/>
    </location>
</feature>
<evidence type="ECO:0000256" key="4">
    <source>
        <dbReference type="ARBA" id="ARBA00022989"/>
    </source>
</evidence>
<dbReference type="GO" id="GO:0005886">
    <property type="term" value="C:plasma membrane"/>
    <property type="evidence" value="ECO:0007669"/>
    <property type="project" value="UniProtKB-SubCell"/>
</dbReference>
<feature type="transmembrane region" description="Helical" evidence="6">
    <location>
        <begin position="377"/>
        <end position="395"/>
    </location>
</feature>
<feature type="transmembrane region" description="Helical" evidence="6">
    <location>
        <begin position="80"/>
        <end position="100"/>
    </location>
</feature>
<keyword evidence="2" id="KW-1003">Cell membrane</keyword>
<feature type="transmembrane region" description="Helical" evidence="6">
    <location>
        <begin position="15"/>
        <end position="33"/>
    </location>
</feature>
<protein>
    <submittedName>
        <fullName evidence="7">MFS transporter</fullName>
    </submittedName>
</protein>
<evidence type="ECO:0000313" key="8">
    <source>
        <dbReference type="Proteomes" id="UP000307574"/>
    </source>
</evidence>
<dbReference type="PANTHER" id="PTHR23513">
    <property type="entry name" value="INTEGRAL MEMBRANE EFFLUX PROTEIN-RELATED"/>
    <property type="match status" value="1"/>
</dbReference>
<evidence type="ECO:0000256" key="6">
    <source>
        <dbReference type="SAM" id="Phobius"/>
    </source>
</evidence>
<dbReference type="SUPFAM" id="SSF103473">
    <property type="entry name" value="MFS general substrate transporter"/>
    <property type="match status" value="1"/>
</dbReference>
<evidence type="ECO:0000313" key="7">
    <source>
        <dbReference type="EMBL" id="TKF23166.1"/>
    </source>
</evidence>
<gene>
    <name evidence="7" type="ORF">FCV50_23345</name>
</gene>
<dbReference type="CDD" id="cd06173">
    <property type="entry name" value="MFS_MefA_like"/>
    <property type="match status" value="1"/>
</dbReference>
<sequence>MESVSKSESIWVNKTFYYAFFSTAFVVLGTKIYDIALPLLVFDLTGSSEFMGLIRAVEFLPGLLFAAFIGVLVDNRNPKSWSNLMLLGQLITILLSYIFVRFSNDAVYYLIPCAFLMSAFSYGYNIGRGRMMKVAISSKLQNRATSSFSFLYNFMDSIGPIISGAVLFYSSAYDVFPLVSLLFFIALIQNRKIRIEEIKTKKNNGVFSDLKIGWWAFKKDKCMVDITLAVMFINVTGAIFWIQSIYFGKSTLGFDALEVSYLFAGAGIGGIIGSFSAEIVRKRIGLGRLLIMSIFLESFGFILPVLYPSALSLALSFFWVSAVGLYSNICIWTYRQEKFEHDVIGKVSGITGSLFKLLMPIGLGLSGFFVADFGISTVFVSCFSVQVLVSILLVFSQVKHIK</sequence>
<keyword evidence="3 6" id="KW-0812">Transmembrane</keyword>
<dbReference type="GO" id="GO:0022857">
    <property type="term" value="F:transmembrane transporter activity"/>
    <property type="evidence" value="ECO:0007669"/>
    <property type="project" value="InterPro"/>
</dbReference>
<dbReference type="InterPro" id="IPR036259">
    <property type="entry name" value="MFS_trans_sf"/>
</dbReference>
<feature type="transmembrane region" description="Helical" evidence="6">
    <location>
        <begin position="106"/>
        <end position="127"/>
    </location>
</feature>
<accession>A0A4U1YRU9</accession>
<comment type="caution">
    <text evidence="7">The sequence shown here is derived from an EMBL/GenBank/DDBJ whole genome shotgun (WGS) entry which is preliminary data.</text>
</comment>
<feature type="transmembrane region" description="Helical" evidence="6">
    <location>
        <begin position="354"/>
        <end position="371"/>
    </location>
</feature>
<feature type="transmembrane region" description="Helical" evidence="6">
    <location>
        <begin position="226"/>
        <end position="247"/>
    </location>
</feature>
<evidence type="ECO:0000256" key="2">
    <source>
        <dbReference type="ARBA" id="ARBA00022475"/>
    </source>
</evidence>
<dbReference type="InterPro" id="IPR011701">
    <property type="entry name" value="MFS"/>
</dbReference>
<keyword evidence="5 6" id="KW-0472">Membrane</keyword>
<feature type="transmembrane region" description="Helical" evidence="6">
    <location>
        <begin position="289"/>
        <end position="307"/>
    </location>
</feature>
<feature type="transmembrane region" description="Helical" evidence="6">
    <location>
        <begin position="313"/>
        <end position="334"/>
    </location>
</feature>
<organism evidence="7 8">
    <name type="scientific">Vibrio kanaloae</name>
    <dbReference type="NCBI Taxonomy" id="170673"/>
    <lineage>
        <taxon>Bacteria</taxon>
        <taxon>Pseudomonadati</taxon>
        <taxon>Pseudomonadota</taxon>
        <taxon>Gammaproteobacteria</taxon>
        <taxon>Vibrionales</taxon>
        <taxon>Vibrionaceae</taxon>
        <taxon>Vibrio</taxon>
    </lineage>
</organism>
<feature type="transmembrane region" description="Helical" evidence="6">
    <location>
        <begin position="53"/>
        <end position="73"/>
    </location>
</feature>
<name>A0A4U1YRU9_9VIBR</name>
<evidence type="ECO:0000256" key="3">
    <source>
        <dbReference type="ARBA" id="ARBA00022692"/>
    </source>
</evidence>
<comment type="subcellular location">
    <subcellularLocation>
        <location evidence="1">Cell membrane</location>
        <topology evidence="1">Multi-pass membrane protein</topology>
    </subcellularLocation>
</comment>
<dbReference type="Pfam" id="PF07690">
    <property type="entry name" value="MFS_1"/>
    <property type="match status" value="1"/>
</dbReference>
<reference evidence="7 8" key="1">
    <citation type="submission" date="2019-04" db="EMBL/GenBank/DDBJ databases">
        <title>A reverse ecology approach based on a biological definition of microbial populations.</title>
        <authorList>
            <person name="Arevalo P."/>
            <person name="Vaninsberghe D."/>
            <person name="Elsherbini J."/>
            <person name="Gore J."/>
            <person name="Polz M."/>
        </authorList>
    </citation>
    <scope>NUCLEOTIDE SEQUENCE [LARGE SCALE GENOMIC DNA]</scope>
    <source>
        <strain evidence="7 8">10N.261.46.F4</strain>
    </source>
</reference>
<proteinExistence type="predicted"/>
<dbReference type="RefSeq" id="WP_136981546.1">
    <property type="nucleotide sequence ID" value="NZ_SYUV01000153.1"/>
</dbReference>
<dbReference type="PANTHER" id="PTHR23513:SF6">
    <property type="entry name" value="MAJOR FACILITATOR SUPERFAMILY ASSOCIATED DOMAIN-CONTAINING PROTEIN"/>
    <property type="match status" value="1"/>
</dbReference>
<dbReference type="Proteomes" id="UP000307574">
    <property type="component" value="Unassembled WGS sequence"/>
</dbReference>
<evidence type="ECO:0000256" key="5">
    <source>
        <dbReference type="ARBA" id="ARBA00023136"/>
    </source>
</evidence>